<dbReference type="RefSeq" id="WP_102768973.1">
    <property type="nucleotide sequence ID" value="NZ_POSP01000003.1"/>
</dbReference>
<dbReference type="InterPro" id="IPR018713">
    <property type="entry name" value="MPAB/Lcp_cat_dom"/>
</dbReference>
<name>A0A2N8L015_9BURK</name>
<dbReference type="Pfam" id="PF09995">
    <property type="entry name" value="MPAB_Lcp_cat"/>
    <property type="match status" value="1"/>
</dbReference>
<dbReference type="OrthoDB" id="836517at2"/>
<dbReference type="InterPro" id="IPR046366">
    <property type="entry name" value="MPAB"/>
</dbReference>
<evidence type="ECO:0000313" key="3">
    <source>
        <dbReference type="Proteomes" id="UP000235916"/>
    </source>
</evidence>
<gene>
    <name evidence="2" type="ORF">C1O66_17020</name>
</gene>
<organism evidence="2 3">
    <name type="scientific">Kinneretia aquatilis</name>
    <dbReference type="NCBI Taxonomy" id="2070761"/>
    <lineage>
        <taxon>Bacteria</taxon>
        <taxon>Pseudomonadati</taxon>
        <taxon>Pseudomonadota</taxon>
        <taxon>Betaproteobacteria</taxon>
        <taxon>Burkholderiales</taxon>
        <taxon>Sphaerotilaceae</taxon>
        <taxon>Roseateles</taxon>
    </lineage>
</organism>
<reference evidence="2 3" key="1">
    <citation type="submission" date="2018-01" db="EMBL/GenBank/DDBJ databases">
        <title>Draft genome sequence of Paucibacter aquatile CR182 isolated from freshwater of the Nakdong River.</title>
        <authorList>
            <person name="Choi A."/>
            <person name="Chung E.J."/>
        </authorList>
    </citation>
    <scope>NUCLEOTIDE SEQUENCE [LARGE SCALE GENOMIC DNA]</scope>
    <source>
        <strain evidence="2 3">CR182</strain>
    </source>
</reference>
<comment type="caution">
    <text evidence="2">The sequence shown here is derived from an EMBL/GenBank/DDBJ whole genome shotgun (WGS) entry which is preliminary data.</text>
</comment>
<dbReference type="PANTHER" id="PTHR36124">
    <property type="match status" value="1"/>
</dbReference>
<proteinExistence type="predicted"/>
<keyword evidence="3" id="KW-1185">Reference proteome</keyword>
<evidence type="ECO:0000313" key="2">
    <source>
        <dbReference type="EMBL" id="PND39055.1"/>
    </source>
</evidence>
<dbReference type="EMBL" id="POSP01000003">
    <property type="protein sequence ID" value="PND39055.1"/>
    <property type="molecule type" value="Genomic_DNA"/>
</dbReference>
<dbReference type="PANTHER" id="PTHR36124:SF1">
    <property type="entry name" value="ER-BOUND OXYGENASE MPAB_MPAB'_RUBBER OXYGENASE CATALYTIC DOMAIN-CONTAINING PROTEIN"/>
    <property type="match status" value="1"/>
</dbReference>
<evidence type="ECO:0000259" key="1">
    <source>
        <dbReference type="Pfam" id="PF09995"/>
    </source>
</evidence>
<dbReference type="GO" id="GO:0016491">
    <property type="term" value="F:oxidoreductase activity"/>
    <property type="evidence" value="ECO:0007669"/>
    <property type="project" value="InterPro"/>
</dbReference>
<dbReference type="Proteomes" id="UP000235916">
    <property type="component" value="Unassembled WGS sequence"/>
</dbReference>
<dbReference type="AlphaFoldDB" id="A0A2N8L015"/>
<accession>A0A2N8L015</accession>
<feature type="domain" description="ER-bound oxygenase mpaB/mpaB'/Rubber oxygenase catalytic" evidence="1">
    <location>
        <begin position="24"/>
        <end position="232"/>
    </location>
</feature>
<sequence>MRAARHSEAATVQALYYGARRRRMFRIGTYLALIRAMAVGELVQVFYSHSELVPRTQARLARTRNTLRELICHGLGSPQGQAALQRLRAAHAPVRAEADDFRYVLALFMLEPLRWNAAHGGTPLSEAEQTLLLDFWAQVGEAMGIPEVRLSPAQWLDFQQRYEARHWRFTPEGQRLASACLQEVVTLSLPHGSRSLFRQLMRVSMDPALAALLQLPVAAGPVAWALRSWLRWTTP</sequence>
<protein>
    <recommendedName>
        <fullName evidence="1">ER-bound oxygenase mpaB/mpaB'/Rubber oxygenase catalytic domain-containing protein</fullName>
    </recommendedName>
</protein>